<feature type="domain" description="MutL C-terminal dimerisation" evidence="5">
    <location>
        <begin position="439"/>
        <end position="581"/>
    </location>
</feature>
<comment type="function">
    <text evidence="4">This protein is involved in the repair of mismatches in DNA. It is required for dam-dependent methyl-directed DNA mismatch repair. May act as a 'molecular matchmaker', a protein that promotes the formation of a stable complex between two or more DNA-binding proteins in an ATP-dependent manner without itself being part of a final effector complex.</text>
</comment>
<dbReference type="Gene3D" id="3.30.1370.100">
    <property type="entry name" value="MutL, C-terminal domain, regulatory subdomain"/>
    <property type="match status" value="1"/>
</dbReference>
<evidence type="ECO:0000256" key="2">
    <source>
        <dbReference type="ARBA" id="ARBA00022763"/>
    </source>
</evidence>
<dbReference type="GO" id="GO:0005524">
    <property type="term" value="F:ATP binding"/>
    <property type="evidence" value="ECO:0007669"/>
    <property type="project" value="InterPro"/>
</dbReference>
<evidence type="ECO:0000259" key="5">
    <source>
        <dbReference type="SMART" id="SM00853"/>
    </source>
</evidence>
<dbReference type="PANTHER" id="PTHR10073">
    <property type="entry name" value="DNA MISMATCH REPAIR PROTEIN MLH, PMS, MUTL"/>
    <property type="match status" value="1"/>
</dbReference>
<dbReference type="SMART" id="SM01340">
    <property type="entry name" value="DNA_mis_repair"/>
    <property type="match status" value="1"/>
</dbReference>
<dbReference type="FunFam" id="3.30.565.10:FF:000003">
    <property type="entry name" value="DNA mismatch repair endonuclease MutL"/>
    <property type="match status" value="1"/>
</dbReference>
<gene>
    <name evidence="4" type="primary">mutL</name>
    <name evidence="7" type="ORF">X929_05305</name>
</gene>
<dbReference type="InterPro" id="IPR036890">
    <property type="entry name" value="HATPase_C_sf"/>
</dbReference>
<comment type="caution">
    <text evidence="7">The sequence shown here is derived from an EMBL/GenBank/DDBJ whole genome shotgun (WGS) entry which is preliminary data.</text>
</comment>
<reference evidence="7 8" key="1">
    <citation type="submission" date="2013-12" db="EMBL/GenBank/DDBJ databases">
        <title>Comparative genomics of Petrotoga isolates.</title>
        <authorList>
            <person name="Nesbo C.L."/>
            <person name="Charchuk R."/>
            <person name="Chow K."/>
        </authorList>
    </citation>
    <scope>NUCLEOTIDE SEQUENCE [LARGE SCALE GENOMIC DNA]</scope>
    <source>
        <strain evidence="7 8">DSM 13574</strain>
    </source>
</reference>
<dbReference type="SMART" id="SM00853">
    <property type="entry name" value="MutL_C"/>
    <property type="match status" value="1"/>
</dbReference>
<dbReference type="GO" id="GO:0140664">
    <property type="term" value="F:ATP-dependent DNA damage sensor activity"/>
    <property type="evidence" value="ECO:0007669"/>
    <property type="project" value="InterPro"/>
</dbReference>
<dbReference type="GO" id="GO:0032300">
    <property type="term" value="C:mismatch repair complex"/>
    <property type="evidence" value="ECO:0007669"/>
    <property type="project" value="InterPro"/>
</dbReference>
<protein>
    <recommendedName>
        <fullName evidence="4">DNA mismatch repair protein MutL</fullName>
    </recommendedName>
</protein>
<dbReference type="InterPro" id="IPR020568">
    <property type="entry name" value="Ribosomal_Su5_D2-typ_SF"/>
</dbReference>
<dbReference type="Gene3D" id="3.30.1540.20">
    <property type="entry name" value="MutL, C-terminal domain, dimerisation subdomain"/>
    <property type="match status" value="1"/>
</dbReference>
<dbReference type="InterPro" id="IPR020667">
    <property type="entry name" value="DNA_mismatch_repair_MutL"/>
</dbReference>
<dbReference type="CDD" id="cd00782">
    <property type="entry name" value="MutL_Trans"/>
    <property type="match status" value="1"/>
</dbReference>
<dbReference type="SUPFAM" id="SSF118116">
    <property type="entry name" value="DNA mismatch repair protein MutL"/>
    <property type="match status" value="1"/>
</dbReference>
<dbReference type="CDD" id="cd16926">
    <property type="entry name" value="HATPase_MutL-MLH-PMS-like"/>
    <property type="match status" value="1"/>
</dbReference>
<dbReference type="HAMAP" id="MF_00149">
    <property type="entry name" value="DNA_mis_repair"/>
    <property type="match status" value="1"/>
</dbReference>
<keyword evidence="3 4" id="KW-0234">DNA repair</keyword>
<dbReference type="InterPro" id="IPR037198">
    <property type="entry name" value="MutL_C_sf"/>
</dbReference>
<evidence type="ECO:0000313" key="8">
    <source>
        <dbReference type="Proteomes" id="UP000236434"/>
    </source>
</evidence>
<dbReference type="InterPro" id="IPR038973">
    <property type="entry name" value="MutL/Mlh/Pms-like"/>
</dbReference>
<evidence type="ECO:0000313" key="7">
    <source>
        <dbReference type="EMBL" id="PNR96486.1"/>
    </source>
</evidence>
<comment type="similarity">
    <text evidence="1 4">Belongs to the DNA mismatch repair MutL/HexB family.</text>
</comment>
<sequence>MRIKVLNPEVVMKIAAGEVVSGPSSVVKELVENSLDAQADNITVEILDGGKSLIRVDDNGIGMTEEELELSILPHATSKISSIEDLYQLKTFGFRGEALSSISRVSRMKITSKPPEKEVGTMLDILAGKIIEKKRVNSSDGTKIEIMDLFFNIPARRKFLKSDSAEGRYVTEVIEKFAFTNNINLTYIRDNKEIYKFSSDMDLITKCLKIYPELKRDDIIEIEHNDSLCKISGIISQPKVGRNNRTAQHFFVNNRYIKAASLYSVLEKGYGEMLEKSVHPYGIIFIEISPDMVDVNVHPQKLEVKFTDEQRVASLLKKVVREALKENTHYTMEFISSNDTLDVNNRTSSFSVQNLYNKKENSQKVEFLKNKTKSDYLQNMDEFFNSSEIEDLQEPNTHFDNNYKLYEPSKTFDFKGFEYQKNQAFTPVKKIDSVEKLRILGIVAERYLVVEGEDKLLLVDFHAAHERYIYEILKENLYENGGLTSDLLLTPLKISLDEVRRGIILDNKDHLEKLGIKLEEEDKEIILKGLPSLLKIDDAERLIFEIADELRISNFDQQSNILDKSLATMACRAAVKTKDNPTGMETLLNNIFEKKLLTCPHGRPIMLQITFKTIDKYFERI</sequence>
<dbReference type="InterPro" id="IPR014790">
    <property type="entry name" value="MutL_C"/>
</dbReference>
<evidence type="ECO:0000256" key="4">
    <source>
        <dbReference type="HAMAP-Rule" id="MF_00149"/>
    </source>
</evidence>
<dbReference type="SUPFAM" id="SSF55874">
    <property type="entry name" value="ATPase domain of HSP90 chaperone/DNA topoisomerase II/histidine kinase"/>
    <property type="match status" value="1"/>
</dbReference>
<dbReference type="SUPFAM" id="SSF54211">
    <property type="entry name" value="Ribosomal protein S5 domain 2-like"/>
    <property type="match status" value="1"/>
</dbReference>
<feature type="domain" description="DNA mismatch repair protein S5" evidence="6">
    <location>
        <begin position="207"/>
        <end position="325"/>
    </location>
</feature>
<evidence type="ECO:0000256" key="3">
    <source>
        <dbReference type="ARBA" id="ARBA00023204"/>
    </source>
</evidence>
<dbReference type="AlphaFoldDB" id="A0A2K1P125"/>
<dbReference type="EMBL" id="AZRL01000012">
    <property type="protein sequence ID" value="PNR96486.1"/>
    <property type="molecule type" value="Genomic_DNA"/>
</dbReference>
<dbReference type="Proteomes" id="UP000236434">
    <property type="component" value="Unassembled WGS sequence"/>
</dbReference>
<dbReference type="InterPro" id="IPR042121">
    <property type="entry name" value="MutL_C_regsub"/>
</dbReference>
<dbReference type="InterPro" id="IPR002099">
    <property type="entry name" value="MutL/Mlh/PMS"/>
</dbReference>
<dbReference type="GO" id="GO:0030983">
    <property type="term" value="F:mismatched DNA binding"/>
    <property type="evidence" value="ECO:0007669"/>
    <property type="project" value="InterPro"/>
</dbReference>
<organism evidence="7 8">
    <name type="scientific">Petrotoga olearia DSM 13574</name>
    <dbReference type="NCBI Taxonomy" id="1122955"/>
    <lineage>
        <taxon>Bacteria</taxon>
        <taxon>Thermotogati</taxon>
        <taxon>Thermotogota</taxon>
        <taxon>Thermotogae</taxon>
        <taxon>Petrotogales</taxon>
        <taxon>Petrotogaceae</taxon>
        <taxon>Petrotoga</taxon>
    </lineage>
</organism>
<dbReference type="Gene3D" id="3.30.565.10">
    <property type="entry name" value="Histidine kinase-like ATPase, C-terminal domain"/>
    <property type="match status" value="1"/>
</dbReference>
<dbReference type="GO" id="GO:0006298">
    <property type="term" value="P:mismatch repair"/>
    <property type="evidence" value="ECO:0007669"/>
    <property type="project" value="UniProtKB-UniRule"/>
</dbReference>
<dbReference type="PANTHER" id="PTHR10073:SF12">
    <property type="entry name" value="DNA MISMATCH REPAIR PROTEIN MLH1"/>
    <property type="match status" value="1"/>
</dbReference>
<dbReference type="PROSITE" id="PS00058">
    <property type="entry name" value="DNA_MISMATCH_REPAIR_1"/>
    <property type="match status" value="1"/>
</dbReference>
<dbReference type="InterPro" id="IPR014762">
    <property type="entry name" value="DNA_mismatch_repair_CS"/>
</dbReference>
<dbReference type="GO" id="GO:0016887">
    <property type="term" value="F:ATP hydrolysis activity"/>
    <property type="evidence" value="ECO:0007669"/>
    <property type="project" value="InterPro"/>
</dbReference>
<dbReference type="InterPro" id="IPR013507">
    <property type="entry name" value="DNA_mismatch_S5_2-like"/>
</dbReference>
<dbReference type="InterPro" id="IPR014721">
    <property type="entry name" value="Ribsml_uS5_D2-typ_fold_subgr"/>
</dbReference>
<evidence type="ECO:0000259" key="6">
    <source>
        <dbReference type="SMART" id="SM01340"/>
    </source>
</evidence>
<dbReference type="Pfam" id="PF01119">
    <property type="entry name" value="DNA_mis_repair"/>
    <property type="match status" value="1"/>
</dbReference>
<dbReference type="NCBIfam" id="TIGR00585">
    <property type="entry name" value="mutl"/>
    <property type="match status" value="1"/>
</dbReference>
<dbReference type="Pfam" id="PF08676">
    <property type="entry name" value="MutL_C"/>
    <property type="match status" value="1"/>
</dbReference>
<dbReference type="InterPro" id="IPR042120">
    <property type="entry name" value="MutL_C_dimsub"/>
</dbReference>
<keyword evidence="2 4" id="KW-0227">DNA damage</keyword>
<dbReference type="RefSeq" id="WP_158248359.1">
    <property type="nucleotide sequence ID" value="NZ_AZRL01000012.1"/>
</dbReference>
<accession>A0A2K1P125</accession>
<proteinExistence type="inferred from homology"/>
<evidence type="ECO:0000256" key="1">
    <source>
        <dbReference type="ARBA" id="ARBA00006082"/>
    </source>
</evidence>
<name>A0A2K1P125_9BACT</name>
<dbReference type="Pfam" id="PF13589">
    <property type="entry name" value="HATPase_c_3"/>
    <property type="match status" value="1"/>
</dbReference>
<dbReference type="Gene3D" id="3.30.230.10">
    <property type="match status" value="1"/>
</dbReference>